<feature type="region of interest" description="Disordered" evidence="1">
    <location>
        <begin position="159"/>
        <end position="204"/>
    </location>
</feature>
<name>A0A836KKX4_LEIEN</name>
<feature type="compositionally biased region" description="Low complexity" evidence="1">
    <location>
        <begin position="159"/>
        <end position="175"/>
    </location>
</feature>
<feature type="region of interest" description="Disordered" evidence="1">
    <location>
        <begin position="389"/>
        <end position="421"/>
    </location>
</feature>
<dbReference type="EMBL" id="JAFHKP010000026">
    <property type="protein sequence ID" value="KAG5476767.1"/>
    <property type="molecule type" value="Genomic_DNA"/>
</dbReference>
<gene>
    <name evidence="2" type="ORF">CUR178_03952</name>
</gene>
<feature type="region of interest" description="Disordered" evidence="1">
    <location>
        <begin position="1"/>
        <end position="68"/>
    </location>
</feature>
<feature type="region of interest" description="Disordered" evidence="1">
    <location>
        <begin position="853"/>
        <end position="873"/>
    </location>
</feature>
<dbReference type="AlphaFoldDB" id="A0A836KKX4"/>
<feature type="compositionally biased region" description="Low complexity" evidence="1">
    <location>
        <begin position="40"/>
        <end position="58"/>
    </location>
</feature>
<keyword evidence="3" id="KW-1185">Reference proteome</keyword>
<dbReference type="KEGG" id="lenr:94171177"/>
<comment type="caution">
    <text evidence="2">The sequence shown here is derived from an EMBL/GenBank/DDBJ whole genome shotgun (WGS) entry which is preliminary data.</text>
</comment>
<feature type="region of interest" description="Disordered" evidence="1">
    <location>
        <begin position="261"/>
        <end position="285"/>
    </location>
</feature>
<feature type="compositionally biased region" description="Basic and acidic residues" evidence="1">
    <location>
        <begin position="319"/>
        <end position="337"/>
    </location>
</feature>
<accession>A0A836KKX4</accession>
<feature type="compositionally biased region" description="Low complexity" evidence="1">
    <location>
        <begin position="194"/>
        <end position="204"/>
    </location>
</feature>
<reference evidence="2 3" key="1">
    <citation type="submission" date="2021-02" db="EMBL/GenBank/DDBJ databases">
        <title>Leishmania (Mundinia) enrietti genome sequencing and assembly.</title>
        <authorList>
            <person name="Almutairi H."/>
            <person name="Gatherer D."/>
        </authorList>
    </citation>
    <scope>NUCLEOTIDE SEQUENCE [LARGE SCALE GENOMIC DNA]</scope>
    <source>
        <strain evidence="2">CUR178</strain>
    </source>
</reference>
<protein>
    <submittedName>
        <fullName evidence="2">Uncharacterized protein</fullName>
    </submittedName>
</protein>
<evidence type="ECO:0000313" key="2">
    <source>
        <dbReference type="EMBL" id="KAG5476767.1"/>
    </source>
</evidence>
<sequence length="894" mass="95011">MFRWTAGTKARADRASRQHGYPGGPARILTRSFHPRPSDAATPSSAAAGTGTGVATASRSLAHSDTERVHTLPTAAQPSAAVFNDAVAHAAVGTNGAVRGTGIERAGQASTGPFSATTEISSPALDAFANEVRIEEDGERGKTLRGAAADVASSAFQASSVPDNGSAAPPSLSSPLPSPLRGVVANRGGDSSEHPPSASSSLRSRVIPTKHQSLLPPSPPLPERFACCYRTLPLPALSSSWHASSVAHAERLLEALEVQAAPQRARRRTLGGTSPHQRAWRKRHKRYRRDEMLHDCSCDAKALAESSEEEVADTYAKVQEQRQRQLKEKQAGGEREPSSSVDDFSDSSLHHGSQIAQCREQRRRRCSGHRAAEQSVDCIAVQLPLQRAKDAPAPAKTHTTVVSSPRVHPEAHSSSSVTAEGRRHVPLARADQREAQGPFVQEGAHSLPGGMAVEIASDTFRRDSCSSPVATGDETTLSGGAEGHLLHMLATSPGCLAEHVGSSHVTEEGLLPWHTALPSVTATLPMKCSQHEVASVFEEQPLSWYQQQEVQAKQHMFGKYASAVDYEDRPEADDQRRCRVASLLGPDWGAAEPASAFEATPARGGDANLWAPGAEPLSFAPLRQLESNCDAYAGTYDVPADRVMGPRGDLTVDIGGTCAGFYSGNAHGSSWSLSPADNACCASKDGSDWQQQVARCSAVPMRLSHASDMLGSRDISAEAPLFRDLLSSYAAPRELATVSALPWMAADEGESGAGVRGGGKDDDRIFLGRAPSPLLPRYSPGGAPGSCCGRGNEDGGIGAFYPTQALLPPPDGCRRPLQSQTHFLSCFGMPFSSVESVSGNTTVAAAPARYGADRAARRHLRRSDGARPPRALNGTTERCRRFWERCRQSKMPNL</sequence>
<feature type="region of interest" description="Disordered" evidence="1">
    <location>
        <begin position="312"/>
        <end position="361"/>
    </location>
</feature>
<organism evidence="2 3">
    <name type="scientific">Leishmania enriettii</name>
    <dbReference type="NCBI Taxonomy" id="5663"/>
    <lineage>
        <taxon>Eukaryota</taxon>
        <taxon>Discoba</taxon>
        <taxon>Euglenozoa</taxon>
        <taxon>Kinetoplastea</taxon>
        <taxon>Metakinetoplastina</taxon>
        <taxon>Trypanosomatida</taxon>
        <taxon>Trypanosomatidae</taxon>
        <taxon>Leishmaniinae</taxon>
        <taxon>Leishmania</taxon>
    </lineage>
</organism>
<dbReference type="OrthoDB" id="266321at2759"/>
<dbReference type="RefSeq" id="XP_067692233.1">
    <property type="nucleotide sequence ID" value="XM_067835667.1"/>
</dbReference>
<evidence type="ECO:0000256" key="1">
    <source>
        <dbReference type="SAM" id="MobiDB-lite"/>
    </source>
</evidence>
<proteinExistence type="predicted"/>
<dbReference type="GeneID" id="94171177"/>
<dbReference type="Proteomes" id="UP000674179">
    <property type="component" value="Chromosome 26"/>
</dbReference>
<evidence type="ECO:0000313" key="3">
    <source>
        <dbReference type="Proteomes" id="UP000674179"/>
    </source>
</evidence>